<dbReference type="OrthoDB" id="159449at2759"/>
<dbReference type="InterPro" id="IPR050302">
    <property type="entry name" value="Rab_GAP_TBC_domain"/>
</dbReference>
<organism evidence="3 4">
    <name type="scientific">Hericium alpestre</name>
    <dbReference type="NCBI Taxonomy" id="135208"/>
    <lineage>
        <taxon>Eukaryota</taxon>
        <taxon>Fungi</taxon>
        <taxon>Dikarya</taxon>
        <taxon>Basidiomycota</taxon>
        <taxon>Agaricomycotina</taxon>
        <taxon>Agaricomycetes</taxon>
        <taxon>Russulales</taxon>
        <taxon>Hericiaceae</taxon>
        <taxon>Hericium</taxon>
    </lineage>
</organism>
<dbReference type="PANTHER" id="PTHR47219:SF9">
    <property type="entry name" value="GTPASE ACTIVATING PROTEIN AND CENTROSOME-ASSOCIATED, ISOFORM B"/>
    <property type="match status" value="1"/>
</dbReference>
<protein>
    <recommendedName>
        <fullName evidence="2">Rab-GAP TBC domain-containing protein</fullName>
    </recommendedName>
</protein>
<keyword evidence="4" id="KW-1185">Reference proteome</keyword>
<accession>A0A4Y9ZYF2</accession>
<dbReference type="Gene3D" id="1.10.8.270">
    <property type="entry name" value="putative rabgap domain of human tbc1 domain family member 14 like domains"/>
    <property type="match status" value="1"/>
</dbReference>
<evidence type="ECO:0000313" key="4">
    <source>
        <dbReference type="Proteomes" id="UP000298061"/>
    </source>
</evidence>
<dbReference type="EMBL" id="SFCI01000558">
    <property type="protein sequence ID" value="TFY79117.1"/>
    <property type="molecule type" value="Genomic_DNA"/>
</dbReference>
<dbReference type="PANTHER" id="PTHR47219">
    <property type="entry name" value="RAB GTPASE-ACTIVATING PROTEIN 1-LIKE"/>
    <property type="match status" value="1"/>
</dbReference>
<dbReference type="GO" id="GO:0005096">
    <property type="term" value="F:GTPase activator activity"/>
    <property type="evidence" value="ECO:0007669"/>
    <property type="project" value="TreeGrafter"/>
</dbReference>
<dbReference type="PROSITE" id="PS50086">
    <property type="entry name" value="TBC_RABGAP"/>
    <property type="match status" value="1"/>
</dbReference>
<evidence type="ECO:0000313" key="3">
    <source>
        <dbReference type="EMBL" id="TFY79117.1"/>
    </source>
</evidence>
<feature type="region of interest" description="Disordered" evidence="1">
    <location>
        <begin position="1"/>
        <end position="46"/>
    </location>
</feature>
<evidence type="ECO:0000259" key="2">
    <source>
        <dbReference type="PROSITE" id="PS50086"/>
    </source>
</evidence>
<dbReference type="GO" id="GO:0031267">
    <property type="term" value="F:small GTPase binding"/>
    <property type="evidence" value="ECO:0007669"/>
    <property type="project" value="TreeGrafter"/>
</dbReference>
<sequence length="364" mass="40296">MEGRLDIGNSLRADSPAASMRSGAASMLRSPASVSDSAFPAGKPGDVEAHRNRELKWISTMTSTPPSQARKSKKVRKLLQDGVPASVRYQVWAHLTDSKAKRIDGLYQQLGRRGKPSAFDDIARDARLCFTDQPQLIEADGPLVSLLSAYLTMVPDIQYHRELALIAGQLLLQSPEEDAFWIFISLMDTHLRPYFATHALQLEVDASLFAKAVEANDPSVAHKLFVTLNVSPIRLCRPWFAGMFVEALPNEYFQRVWDIFLSEGIVFLFRVGLALITCCRRPVLECKSDTQALEILLCPPSILLSSNPDTLVELANASKLKDDEVRKQRIKLEAQKKRAIATTQGKMLTAPGNGRGPSISLPRS</sequence>
<reference evidence="3 4" key="1">
    <citation type="submission" date="2019-02" db="EMBL/GenBank/DDBJ databases">
        <title>Genome sequencing of the rare red list fungi Hericium alpestre (H. flagellum).</title>
        <authorList>
            <person name="Buettner E."/>
            <person name="Kellner H."/>
        </authorList>
    </citation>
    <scope>NUCLEOTIDE SEQUENCE [LARGE SCALE GENOMIC DNA]</scope>
    <source>
        <strain evidence="3 4">DSM 108284</strain>
    </source>
</reference>
<dbReference type="SUPFAM" id="SSF47923">
    <property type="entry name" value="Ypt/Rab-GAP domain of gyp1p"/>
    <property type="match status" value="2"/>
</dbReference>
<dbReference type="Proteomes" id="UP000298061">
    <property type="component" value="Unassembled WGS sequence"/>
</dbReference>
<dbReference type="Pfam" id="PF00566">
    <property type="entry name" value="RabGAP-TBC"/>
    <property type="match status" value="1"/>
</dbReference>
<comment type="caution">
    <text evidence="3">The sequence shown here is derived from an EMBL/GenBank/DDBJ whole genome shotgun (WGS) entry which is preliminary data.</text>
</comment>
<name>A0A4Y9ZYF2_9AGAM</name>
<dbReference type="InterPro" id="IPR035969">
    <property type="entry name" value="Rab-GAP_TBC_sf"/>
</dbReference>
<feature type="domain" description="Rab-GAP TBC" evidence="2">
    <location>
        <begin position="82"/>
        <end position="264"/>
    </location>
</feature>
<evidence type="ECO:0000256" key="1">
    <source>
        <dbReference type="SAM" id="MobiDB-lite"/>
    </source>
</evidence>
<dbReference type="InterPro" id="IPR000195">
    <property type="entry name" value="Rab-GAP-TBC_dom"/>
</dbReference>
<feature type="region of interest" description="Disordered" evidence="1">
    <location>
        <begin position="341"/>
        <end position="364"/>
    </location>
</feature>
<proteinExistence type="predicted"/>
<dbReference type="AlphaFoldDB" id="A0A4Y9ZYF2"/>
<gene>
    <name evidence="3" type="ORF">EWM64_g4900</name>
</gene>
<dbReference type="Gene3D" id="1.10.472.80">
    <property type="entry name" value="Ypt/Rab-GAP domain of gyp1p, domain 3"/>
    <property type="match status" value="1"/>
</dbReference>
<dbReference type="STRING" id="135208.A0A4Y9ZYF2"/>
<dbReference type="SMART" id="SM00164">
    <property type="entry name" value="TBC"/>
    <property type="match status" value="1"/>
</dbReference>